<protein>
    <recommendedName>
        <fullName evidence="4">CBS domain-containing protein</fullName>
    </recommendedName>
</protein>
<dbReference type="GO" id="GO:0005634">
    <property type="term" value="C:nucleus"/>
    <property type="evidence" value="ECO:0007669"/>
    <property type="project" value="TreeGrafter"/>
</dbReference>
<evidence type="ECO:0000259" key="4">
    <source>
        <dbReference type="Pfam" id="PF00571"/>
    </source>
</evidence>
<dbReference type="OrthoDB" id="681454at2759"/>
<organism evidence="5 6">
    <name type="scientific">Carnegiea gigantea</name>
    <dbReference type="NCBI Taxonomy" id="171969"/>
    <lineage>
        <taxon>Eukaryota</taxon>
        <taxon>Viridiplantae</taxon>
        <taxon>Streptophyta</taxon>
        <taxon>Embryophyta</taxon>
        <taxon>Tracheophyta</taxon>
        <taxon>Spermatophyta</taxon>
        <taxon>Magnoliopsida</taxon>
        <taxon>eudicotyledons</taxon>
        <taxon>Gunneridae</taxon>
        <taxon>Pentapetalae</taxon>
        <taxon>Caryophyllales</taxon>
        <taxon>Cactineae</taxon>
        <taxon>Cactaceae</taxon>
        <taxon>Cactoideae</taxon>
        <taxon>Echinocereeae</taxon>
        <taxon>Carnegiea</taxon>
    </lineage>
</organism>
<evidence type="ECO:0000256" key="2">
    <source>
        <dbReference type="ARBA" id="ARBA00023122"/>
    </source>
</evidence>
<dbReference type="AlphaFoldDB" id="A0A9Q1KNY2"/>
<feature type="region of interest" description="Disordered" evidence="3">
    <location>
        <begin position="283"/>
        <end position="307"/>
    </location>
</feature>
<accession>A0A9Q1KNY2</accession>
<dbReference type="Gene3D" id="3.10.580.10">
    <property type="entry name" value="CBS-domain"/>
    <property type="match status" value="1"/>
</dbReference>
<comment type="caution">
    <text evidence="5">The sequence shown here is derived from an EMBL/GenBank/DDBJ whole genome shotgun (WGS) entry which is preliminary data.</text>
</comment>
<keyword evidence="6" id="KW-1185">Reference proteome</keyword>
<dbReference type="PANTHER" id="PTHR13780">
    <property type="entry name" value="AMP-ACTIVATED PROTEIN KINASE, GAMMA REGULATORY SUBUNIT"/>
    <property type="match status" value="1"/>
</dbReference>
<dbReference type="InterPro" id="IPR046342">
    <property type="entry name" value="CBS_dom_sf"/>
</dbReference>
<dbReference type="EMBL" id="JAKOGI010000033">
    <property type="protein sequence ID" value="KAJ8448031.1"/>
    <property type="molecule type" value="Genomic_DNA"/>
</dbReference>
<gene>
    <name evidence="5" type="ORF">Cgig2_028907</name>
</gene>
<evidence type="ECO:0000256" key="1">
    <source>
        <dbReference type="ARBA" id="ARBA00022737"/>
    </source>
</evidence>
<dbReference type="GO" id="GO:0005737">
    <property type="term" value="C:cytoplasm"/>
    <property type="evidence" value="ECO:0007669"/>
    <property type="project" value="TreeGrafter"/>
</dbReference>
<evidence type="ECO:0000256" key="3">
    <source>
        <dbReference type="SAM" id="MobiDB-lite"/>
    </source>
</evidence>
<dbReference type="SUPFAM" id="SSF54631">
    <property type="entry name" value="CBS-domain pair"/>
    <property type="match status" value="1"/>
</dbReference>
<proteinExistence type="predicted"/>
<name>A0A9Q1KNY2_9CARY</name>
<keyword evidence="2" id="KW-0129">CBS domain</keyword>
<dbReference type="InterPro" id="IPR000644">
    <property type="entry name" value="CBS_dom"/>
</dbReference>
<keyword evidence="1" id="KW-0677">Repeat</keyword>
<dbReference type="InterPro" id="IPR050511">
    <property type="entry name" value="AMPK_gamma/SDS23_families"/>
</dbReference>
<feature type="domain" description="CBS" evidence="4">
    <location>
        <begin position="183"/>
        <end position="225"/>
    </location>
</feature>
<evidence type="ECO:0000313" key="6">
    <source>
        <dbReference type="Proteomes" id="UP001153076"/>
    </source>
</evidence>
<sequence length="379" mass="40921">MAVQLLSHEVSDLCLGKPPLRPLPVSSTVADALSLFRRSAGNPSISVWSATSAAGEISRCVGKISIVDVLCFLCREDNLSQPSIGLQSPLSLILNKSSNLVKQLETNSSLLEAVDCILEGAQSLIVSKRSRNSGTPKQKLLQKRQYCWITQEDVMRFFFNSINHFSATASHSIQSLNIIEDGILAVHYDEPALSALSAINTAQNGHTAVAVLDDEGRLVGEISLYTLACCDESLAPAVATLSAGDLMAYIDYGGPHEDLVQLVKERLEERKLDGMVELLEKDHTNSSLSSSLSSSASSSSDDERGSLKTLRRRASSGGFVSGTEPIVCHPGSSLVAVMMQALAHRLSYVWVIEQDYSLVGMVTFAGMLKVFRDRVPSFS</sequence>
<dbReference type="Pfam" id="PF00571">
    <property type="entry name" value="CBS"/>
    <property type="match status" value="1"/>
</dbReference>
<evidence type="ECO:0000313" key="5">
    <source>
        <dbReference type="EMBL" id="KAJ8448031.1"/>
    </source>
</evidence>
<reference evidence="5" key="1">
    <citation type="submission" date="2022-04" db="EMBL/GenBank/DDBJ databases">
        <title>Carnegiea gigantea Genome sequencing and assembly v2.</title>
        <authorList>
            <person name="Copetti D."/>
            <person name="Sanderson M.J."/>
            <person name="Burquez A."/>
            <person name="Wojciechowski M.F."/>
        </authorList>
    </citation>
    <scope>NUCLEOTIDE SEQUENCE</scope>
    <source>
        <strain evidence="5">SGP5-SGP5p</strain>
        <tissue evidence="5">Aerial part</tissue>
    </source>
</reference>
<feature type="compositionally biased region" description="Low complexity" evidence="3">
    <location>
        <begin position="286"/>
        <end position="299"/>
    </location>
</feature>
<dbReference type="PANTHER" id="PTHR13780:SF39">
    <property type="entry name" value="CBS DOMAIN-CONTAINING PROTEIN CBSX5-LIKE"/>
    <property type="match status" value="1"/>
</dbReference>
<dbReference type="Proteomes" id="UP001153076">
    <property type="component" value="Unassembled WGS sequence"/>
</dbReference>